<evidence type="ECO:0000259" key="11">
    <source>
        <dbReference type="PROSITE" id="PS51193"/>
    </source>
</evidence>
<dbReference type="SMART" id="SM00491">
    <property type="entry name" value="HELICc2"/>
    <property type="match status" value="1"/>
</dbReference>
<dbReference type="SUPFAM" id="SSF53098">
    <property type="entry name" value="Ribonuclease H-like"/>
    <property type="match status" value="1"/>
</dbReference>
<dbReference type="SMART" id="SM00487">
    <property type="entry name" value="DEXDc"/>
    <property type="match status" value="1"/>
</dbReference>
<dbReference type="PATRIC" id="fig|217031.6.peg.2923"/>
<evidence type="ECO:0000259" key="10">
    <source>
        <dbReference type="PROSITE" id="PS51192"/>
    </source>
</evidence>
<dbReference type="FunFam" id="3.40.50.300:FF:000437">
    <property type="entry name" value="ATP-dependent DNA helicase DinG"/>
    <property type="match status" value="1"/>
</dbReference>
<dbReference type="InterPro" id="IPR036397">
    <property type="entry name" value="RNaseH_sf"/>
</dbReference>
<evidence type="ECO:0000256" key="8">
    <source>
        <dbReference type="HAMAP-Rule" id="MF_02206"/>
    </source>
</evidence>
<gene>
    <name evidence="8 9" type="primary">dinG</name>
    <name evidence="12" type="ORF">ABB05_13545</name>
</gene>
<dbReference type="GO" id="GO:0003677">
    <property type="term" value="F:DNA binding"/>
    <property type="evidence" value="ECO:0007669"/>
    <property type="project" value="InterPro"/>
</dbReference>
<dbReference type="FunFam" id="3.30.420.10:FF:000045">
    <property type="entry name" value="3'-5' exonuclease DinG"/>
    <property type="match status" value="1"/>
</dbReference>
<dbReference type="PANTHER" id="PTHR11472">
    <property type="entry name" value="DNA REPAIR DEAD HELICASE RAD3/XP-D SUBFAMILY MEMBER"/>
    <property type="match status" value="1"/>
</dbReference>
<name>A0A177ZR75_9BACI</name>
<keyword evidence="2 8" id="KW-0540">Nuclease</keyword>
<evidence type="ECO:0000256" key="7">
    <source>
        <dbReference type="ARBA" id="ARBA00048954"/>
    </source>
</evidence>
<dbReference type="AlphaFoldDB" id="A0A177ZR75"/>
<dbReference type="PANTHER" id="PTHR11472:SF34">
    <property type="entry name" value="REGULATOR OF TELOMERE ELONGATION HELICASE 1"/>
    <property type="match status" value="1"/>
</dbReference>
<evidence type="ECO:0000256" key="2">
    <source>
        <dbReference type="ARBA" id="ARBA00022722"/>
    </source>
</evidence>
<dbReference type="GO" id="GO:0003887">
    <property type="term" value="F:DNA-directed DNA polymerase activity"/>
    <property type="evidence" value="ECO:0007669"/>
    <property type="project" value="InterPro"/>
</dbReference>
<dbReference type="InterPro" id="IPR012337">
    <property type="entry name" value="RNaseH-like_sf"/>
</dbReference>
<comment type="function">
    <text evidence="8 9">3'-5' exonuclease.</text>
</comment>
<dbReference type="InterPro" id="IPR006310">
    <property type="entry name" value="DinG"/>
</dbReference>
<dbReference type="HAMAP" id="MF_02206">
    <property type="entry name" value="DinG_exonucl"/>
    <property type="match status" value="1"/>
</dbReference>
<dbReference type="PROSITE" id="PS51193">
    <property type="entry name" value="HELICASE_ATP_BIND_2"/>
    <property type="match status" value="1"/>
</dbReference>
<dbReference type="Pfam" id="PF00929">
    <property type="entry name" value="RNase_T"/>
    <property type="match status" value="1"/>
</dbReference>
<dbReference type="NCBIfam" id="TIGR01407">
    <property type="entry name" value="dinG_rel"/>
    <property type="match status" value="1"/>
</dbReference>
<feature type="binding site" evidence="8">
    <location>
        <begin position="283"/>
        <end position="290"/>
    </location>
    <ligand>
        <name>ATP</name>
        <dbReference type="ChEBI" id="CHEBI:30616"/>
    </ligand>
</feature>
<dbReference type="InterPro" id="IPR011545">
    <property type="entry name" value="DEAD/DEAH_box_helicase_dom"/>
</dbReference>
<keyword evidence="6 8" id="KW-0067">ATP-binding</keyword>
<evidence type="ECO:0000313" key="13">
    <source>
        <dbReference type="Proteomes" id="UP000077881"/>
    </source>
</evidence>
<dbReference type="GO" id="GO:0016887">
    <property type="term" value="F:ATP hydrolysis activity"/>
    <property type="evidence" value="ECO:0007669"/>
    <property type="project" value="RHEA"/>
</dbReference>
<evidence type="ECO:0000256" key="6">
    <source>
        <dbReference type="ARBA" id="ARBA00022840"/>
    </source>
</evidence>
<dbReference type="InterPro" id="IPR006555">
    <property type="entry name" value="ATP-dep_Helicase_C"/>
</dbReference>
<sequence>MSQKYVVVDLETTGNMWEKGDRIIQLSAVVIQHSEIIDQYTTFINPGISIPPFIAELTGIEDGMVEEAPRFCEIAEKLQKLLSNAVFVAHNVLFDLGFLRKEMEEAGYFNVFSNAIDTVELTKILMPESPSYKLSELSDVLGFDHDRPHQADSDALVTAELLLMLIEKAKQLPVVTLEKLTELAFYLKSDIGPLFHELLKEQEAKIENLAEDLEVHRGIALKKKSFPINSQDIEKHPYPVTQEEKVQVLASHIAGFQAREMQFDMMDTIHEAFVEQKHTVIEAGTGTGKSLAYLLPALYVAIEKQQPVMISTYTTQMQEQILNNEIRRLEKAVSFPIQACIVKGRNHYINLLKFEQTLREQEKHYDIVLTKMQILVWLTRTETGDLDELNFTSGGHLFRYRIQHDGWFMEKNKDAWLSRDFYLFAREKALHSNIIITNHSMLLLDTEKDILPNYQYVIIDEAHHLERTARKCFGEKLEYNSVKYWIGRLGTMEKNFFFKTLETLIKNKNLKPTTHSTELEEAILYMDEELDILYAQLSKLLVVSRQNRTLQTKKDLLRITNDMKTNSNWRSIVMCAERVYDQHQLIKNGLEERLHLIRDKKEKLVLAEQAFIEEMNSFIQKWATIGVKIKDIFISPAEENILWLQGDLKALPNSITIRNEPEEIGSILKENLFAQKQSVVLTSATLSIEGSLRFFLDELGLAENEIVQKIYPSPFKFDEMAKLLIPTDLPEIRGQAMDHDIEMIASHLSAIAEVTNGRMLILFTSYDMLKKTYYLVKDAGCLEDYAILAQGISTGSRSRLIKNFQQFNKAILFGTSSFWEGVDIPGKDLSCLIIVRLPFAPPDEPVTEAKYETIKEKGMNPFTTYALPQAVLRFKQGFGRLIRGEKDRGVVVVFDKRLDTTSYGKVFLKSIPPIPVEKGPLPVILNQIQQWLD</sequence>
<protein>
    <recommendedName>
        <fullName evidence="8 9">3'-5' exonuclease DinG</fullName>
        <ecNumber evidence="8 9">3.1.-.-</ecNumber>
    </recommendedName>
</protein>
<dbReference type="SUPFAM" id="SSF52540">
    <property type="entry name" value="P-loop containing nucleoside triphosphate hydrolases"/>
    <property type="match status" value="1"/>
</dbReference>
<dbReference type="PROSITE" id="PS51192">
    <property type="entry name" value="HELICASE_ATP_BIND_1"/>
    <property type="match status" value="1"/>
</dbReference>
<feature type="domain" description="Helicase ATP-binding" evidence="11">
    <location>
        <begin position="248"/>
        <end position="508"/>
    </location>
</feature>
<keyword evidence="4 8" id="KW-0378">Hydrolase</keyword>
<dbReference type="NCBIfam" id="TIGR00573">
    <property type="entry name" value="dnaq"/>
    <property type="match status" value="1"/>
</dbReference>
<dbReference type="NCBIfam" id="NF005981">
    <property type="entry name" value="PRK08074.1"/>
    <property type="match status" value="1"/>
</dbReference>
<proteinExistence type="inferred from homology"/>
<dbReference type="InterPro" id="IPR006054">
    <property type="entry name" value="DnaQ"/>
</dbReference>
<dbReference type="SMART" id="SM00479">
    <property type="entry name" value="EXOIII"/>
    <property type="match status" value="1"/>
</dbReference>
<dbReference type="Gene3D" id="3.30.420.10">
    <property type="entry name" value="Ribonuclease H-like superfamily/Ribonuclease H"/>
    <property type="match status" value="1"/>
</dbReference>
<dbReference type="GO" id="GO:0008408">
    <property type="term" value="F:3'-5' exonuclease activity"/>
    <property type="evidence" value="ECO:0007669"/>
    <property type="project" value="UniProtKB-UniRule"/>
</dbReference>
<evidence type="ECO:0000313" key="12">
    <source>
        <dbReference type="EMBL" id="OAK69800.1"/>
    </source>
</evidence>
<dbReference type="InterPro" id="IPR014001">
    <property type="entry name" value="Helicase_ATP-bd"/>
</dbReference>
<dbReference type="InterPro" id="IPR045028">
    <property type="entry name" value="DinG/Rad3-like"/>
</dbReference>
<evidence type="ECO:0000256" key="3">
    <source>
        <dbReference type="ARBA" id="ARBA00022741"/>
    </source>
</evidence>
<dbReference type="Gene3D" id="3.40.50.300">
    <property type="entry name" value="P-loop containing nucleotide triphosphate hydrolases"/>
    <property type="match status" value="2"/>
</dbReference>
<dbReference type="InterPro" id="IPR013520">
    <property type="entry name" value="Ribonucl_H"/>
</dbReference>
<comment type="cofactor">
    <cofactor evidence="1">
        <name>[4Fe-4S] cluster</name>
        <dbReference type="ChEBI" id="CHEBI:49883"/>
    </cofactor>
</comment>
<keyword evidence="13" id="KW-1185">Reference proteome</keyword>
<keyword evidence="12" id="KW-0347">Helicase</keyword>
<dbReference type="EMBL" id="LDJR01000053">
    <property type="protein sequence ID" value="OAK69800.1"/>
    <property type="molecule type" value="Genomic_DNA"/>
</dbReference>
<dbReference type="EC" id="3.1.-.-" evidence="8 9"/>
<dbReference type="CDD" id="cd06127">
    <property type="entry name" value="DEDDh"/>
    <property type="match status" value="1"/>
</dbReference>
<dbReference type="GO" id="GO:0005524">
    <property type="term" value="F:ATP binding"/>
    <property type="evidence" value="ECO:0007669"/>
    <property type="project" value="UniProtKB-UniRule"/>
</dbReference>
<keyword evidence="3 8" id="KW-0547">Nucleotide-binding</keyword>
<reference evidence="12 13" key="1">
    <citation type="submission" date="2015-05" db="EMBL/GenBank/DDBJ databases">
        <title>Comparison of genome.</title>
        <authorList>
            <person name="Zheng Z."/>
            <person name="Sun M."/>
        </authorList>
    </citation>
    <scope>NUCLEOTIDE SEQUENCE [LARGE SCALE GENOMIC DNA]</scope>
    <source>
        <strain evidence="12 13">G25-74</strain>
    </source>
</reference>
<evidence type="ECO:0000256" key="1">
    <source>
        <dbReference type="ARBA" id="ARBA00001966"/>
    </source>
</evidence>
<evidence type="ECO:0000256" key="9">
    <source>
        <dbReference type="RuleBase" id="RU364106"/>
    </source>
</evidence>
<dbReference type="Pfam" id="PF00270">
    <property type="entry name" value="DEAD"/>
    <property type="match status" value="1"/>
</dbReference>
<comment type="caution">
    <text evidence="12">The sequence shown here is derived from an EMBL/GenBank/DDBJ whole genome shotgun (WGS) entry which is preliminary data.</text>
</comment>
<dbReference type="Pfam" id="PF13307">
    <property type="entry name" value="Helicase_C_2"/>
    <property type="match status" value="1"/>
</dbReference>
<comment type="catalytic activity">
    <reaction evidence="7">
        <text>ATP + H2O = ADP + phosphate + H(+)</text>
        <dbReference type="Rhea" id="RHEA:13065"/>
        <dbReference type="ChEBI" id="CHEBI:15377"/>
        <dbReference type="ChEBI" id="CHEBI:15378"/>
        <dbReference type="ChEBI" id="CHEBI:30616"/>
        <dbReference type="ChEBI" id="CHEBI:43474"/>
        <dbReference type="ChEBI" id="CHEBI:456216"/>
        <dbReference type="EC" id="5.6.2.3"/>
    </reaction>
</comment>
<comment type="similarity">
    <text evidence="8 9">Belongs to the helicase family. DinG subfamily. Type 2 sub-subfamily.</text>
</comment>
<evidence type="ECO:0000256" key="4">
    <source>
        <dbReference type="ARBA" id="ARBA00022801"/>
    </source>
</evidence>
<dbReference type="Proteomes" id="UP000077881">
    <property type="component" value="Unassembled WGS sequence"/>
</dbReference>
<organism evidence="12 13">
    <name type="scientific">Lederbergia galactosidilytica</name>
    <dbReference type="NCBI Taxonomy" id="217031"/>
    <lineage>
        <taxon>Bacteria</taxon>
        <taxon>Bacillati</taxon>
        <taxon>Bacillota</taxon>
        <taxon>Bacilli</taxon>
        <taxon>Bacillales</taxon>
        <taxon>Bacillaceae</taxon>
        <taxon>Lederbergia</taxon>
    </lineage>
</organism>
<feature type="short sequence motif" description="DEAH box" evidence="8">
    <location>
        <begin position="460"/>
        <end position="463"/>
    </location>
</feature>
<dbReference type="STRING" id="217031.ABB05_13545"/>
<dbReference type="RefSeq" id="WP_064468336.1">
    <property type="nucleotide sequence ID" value="NZ_LDJR01000053.1"/>
</dbReference>
<accession>A0A177ZR75</accession>
<dbReference type="InterPro" id="IPR027417">
    <property type="entry name" value="P-loop_NTPase"/>
</dbReference>
<dbReference type="InterPro" id="IPR014013">
    <property type="entry name" value="Helic_SF1/SF2_ATP-bd_DinG/Rad3"/>
</dbReference>
<evidence type="ECO:0000256" key="5">
    <source>
        <dbReference type="ARBA" id="ARBA00022839"/>
    </source>
</evidence>
<dbReference type="GO" id="GO:0043139">
    <property type="term" value="F:5'-3' DNA helicase activity"/>
    <property type="evidence" value="ECO:0007669"/>
    <property type="project" value="UniProtKB-EC"/>
</dbReference>
<keyword evidence="5 8" id="KW-0269">Exonuclease</keyword>
<feature type="domain" description="Helicase ATP-binding" evidence="10">
    <location>
        <begin position="270"/>
        <end position="510"/>
    </location>
</feature>
<dbReference type="GO" id="GO:0006260">
    <property type="term" value="P:DNA replication"/>
    <property type="evidence" value="ECO:0007669"/>
    <property type="project" value="InterPro"/>
</dbReference>
<dbReference type="OrthoDB" id="9803913at2"/>